<evidence type="ECO:0000313" key="2">
    <source>
        <dbReference type="Proteomes" id="UP001383192"/>
    </source>
</evidence>
<reference evidence="1 2" key="1">
    <citation type="submission" date="2024-01" db="EMBL/GenBank/DDBJ databases">
        <title>A draft genome for a cacao thread blight-causing isolate of Paramarasmius palmivorus.</title>
        <authorList>
            <person name="Baruah I.K."/>
            <person name="Bukari Y."/>
            <person name="Amoako-Attah I."/>
            <person name="Meinhardt L.W."/>
            <person name="Bailey B.A."/>
            <person name="Cohen S.P."/>
        </authorList>
    </citation>
    <scope>NUCLEOTIDE SEQUENCE [LARGE SCALE GENOMIC DNA]</scope>
    <source>
        <strain evidence="1 2">GH-12</strain>
    </source>
</reference>
<comment type="caution">
    <text evidence="1">The sequence shown here is derived from an EMBL/GenBank/DDBJ whole genome shotgun (WGS) entry which is preliminary data.</text>
</comment>
<dbReference type="AlphaFoldDB" id="A0AAW0DNE9"/>
<accession>A0AAW0DNE9</accession>
<keyword evidence="2" id="KW-1185">Reference proteome</keyword>
<evidence type="ECO:0008006" key="3">
    <source>
        <dbReference type="Google" id="ProtNLM"/>
    </source>
</evidence>
<dbReference type="EMBL" id="JAYKXP010000011">
    <property type="protein sequence ID" value="KAK7052912.1"/>
    <property type="molecule type" value="Genomic_DNA"/>
</dbReference>
<gene>
    <name evidence="1" type="ORF">VNI00_004232</name>
</gene>
<proteinExistence type="predicted"/>
<dbReference type="Proteomes" id="UP001383192">
    <property type="component" value="Unassembled WGS sequence"/>
</dbReference>
<name>A0AAW0DNE9_9AGAR</name>
<evidence type="ECO:0000313" key="1">
    <source>
        <dbReference type="EMBL" id="KAK7052912.1"/>
    </source>
</evidence>
<sequence length="433" mass="48774">MDDKPATQLPQEVLEAILANLHPRKDIQSLRQCTLAARCLLPTAQRIIFHRVILAEPRWVQQGQMDQFLGLLDSSPHLAEYPKEISLFFQPSEWGDSDLSQKPLAFIVPRLLSLEEIEIRMILSDRGTMPAITSRQISTLLGGTDLPKITSFSLSGARVADMKEAFGICEWLATCGSLRNLELKIATNAPPSELITSPAPTATPSIHLRRFTISQGPGVISSFLNWATSSSSPLQFTELHELTVGSLDEQSLIYLFRVLDLAANSLSCLRFTGEIPSLSSFQLESLCHLRSIFSMLYLLRFEQSQDTVNEWCTALKRSKGLKLDSFIIEMSSPIQHPSNNYEPLDSFPEFPWTEFEDALVNVTKCARVEIRVSMSFKRLGSDTLRECFPLLHGNNVGELVVRQRVLDSGEPVGWEYSSYYQQWKTTILDELFD</sequence>
<protein>
    <recommendedName>
        <fullName evidence="3">F-box domain-containing protein</fullName>
    </recommendedName>
</protein>
<organism evidence="1 2">
    <name type="scientific">Paramarasmius palmivorus</name>
    <dbReference type="NCBI Taxonomy" id="297713"/>
    <lineage>
        <taxon>Eukaryota</taxon>
        <taxon>Fungi</taxon>
        <taxon>Dikarya</taxon>
        <taxon>Basidiomycota</taxon>
        <taxon>Agaricomycotina</taxon>
        <taxon>Agaricomycetes</taxon>
        <taxon>Agaricomycetidae</taxon>
        <taxon>Agaricales</taxon>
        <taxon>Marasmiineae</taxon>
        <taxon>Marasmiaceae</taxon>
        <taxon>Paramarasmius</taxon>
    </lineage>
</organism>